<proteinExistence type="predicted"/>
<dbReference type="AlphaFoldDB" id="A0A820WDY8"/>
<protein>
    <submittedName>
        <fullName evidence="1">Uncharacterized protein</fullName>
    </submittedName>
</protein>
<comment type="caution">
    <text evidence="1">The sequence shown here is derived from an EMBL/GenBank/DDBJ whole genome shotgun (WGS) entry which is preliminary data.</text>
</comment>
<evidence type="ECO:0000313" key="1">
    <source>
        <dbReference type="EMBL" id="CAF4516563.1"/>
    </source>
</evidence>
<dbReference type="InterPro" id="IPR025048">
    <property type="entry name" value="DUF3987"/>
</dbReference>
<name>A0A820WDY8_9BILA</name>
<sequence length="212" mass="24002">MGFYSTGGNDGRQLLCSLWEGLDDNKRTKSYRQNIRRAHLTLCGASTGKSFTPLIRECLDDLPTDGVIDRCLILVVPYARFTRDLLKPTDLRKPTISQILMCASILQQRELLFDDDAYNTINAYTDDLTHRAAIFYRTSSQFTSYLAKQPAQVIKLCGLMTIIHIVVTVLTRININLSHDTDHGLTLALYNEIKVLIQQTVPYVITVTKKNC</sequence>
<dbReference type="Proteomes" id="UP000663866">
    <property type="component" value="Unassembled WGS sequence"/>
</dbReference>
<evidence type="ECO:0000313" key="2">
    <source>
        <dbReference type="Proteomes" id="UP000663866"/>
    </source>
</evidence>
<reference evidence="1" key="1">
    <citation type="submission" date="2021-02" db="EMBL/GenBank/DDBJ databases">
        <authorList>
            <person name="Nowell W R."/>
        </authorList>
    </citation>
    <scope>NUCLEOTIDE SEQUENCE</scope>
</reference>
<gene>
    <name evidence="1" type="ORF">OVN521_LOCUS41610</name>
</gene>
<accession>A0A820WDY8</accession>
<dbReference type="Pfam" id="PF13148">
    <property type="entry name" value="DUF3987"/>
    <property type="match status" value="1"/>
</dbReference>
<dbReference type="EMBL" id="CAJOBG010055641">
    <property type="protein sequence ID" value="CAF4516563.1"/>
    <property type="molecule type" value="Genomic_DNA"/>
</dbReference>
<keyword evidence="2" id="KW-1185">Reference proteome</keyword>
<organism evidence="1 2">
    <name type="scientific">Rotaria magnacalcarata</name>
    <dbReference type="NCBI Taxonomy" id="392030"/>
    <lineage>
        <taxon>Eukaryota</taxon>
        <taxon>Metazoa</taxon>
        <taxon>Spiralia</taxon>
        <taxon>Gnathifera</taxon>
        <taxon>Rotifera</taxon>
        <taxon>Eurotatoria</taxon>
        <taxon>Bdelloidea</taxon>
        <taxon>Philodinida</taxon>
        <taxon>Philodinidae</taxon>
        <taxon>Rotaria</taxon>
    </lineage>
</organism>